<dbReference type="OrthoDB" id="47328at2759"/>
<dbReference type="Proteomes" id="UP000054558">
    <property type="component" value="Unassembled WGS sequence"/>
</dbReference>
<dbReference type="Pfam" id="PF20421">
    <property type="entry name" value="DHR-2_Lobe_C"/>
    <property type="match status" value="1"/>
</dbReference>
<dbReference type="CDD" id="cd11684">
    <property type="entry name" value="DHR2_DOCK"/>
    <property type="match status" value="1"/>
</dbReference>
<feature type="compositionally biased region" description="Polar residues" evidence="4">
    <location>
        <begin position="492"/>
        <end position="515"/>
    </location>
</feature>
<dbReference type="GO" id="GO:0035023">
    <property type="term" value="P:regulation of Rho protein signal transduction"/>
    <property type="evidence" value="ECO:0000318"/>
    <property type="project" value="GO_Central"/>
</dbReference>
<dbReference type="Gene3D" id="2.60.40.150">
    <property type="entry name" value="C2 domain"/>
    <property type="match status" value="1"/>
</dbReference>
<dbReference type="InterPro" id="IPR046769">
    <property type="entry name" value="DOCKER_Lobe_A"/>
</dbReference>
<feature type="region of interest" description="Disordered" evidence="4">
    <location>
        <begin position="1854"/>
        <end position="1877"/>
    </location>
</feature>
<dbReference type="PANTHER" id="PTHR23317:SF76">
    <property type="entry name" value="LD20667P"/>
    <property type="match status" value="1"/>
</dbReference>
<dbReference type="Gene3D" id="1.20.58.740">
    <property type="match status" value="1"/>
</dbReference>
<feature type="region of interest" description="Disordered" evidence="4">
    <location>
        <begin position="1484"/>
        <end position="1550"/>
    </location>
</feature>
<sequence>MAIGSSDQELPHGDLVEELEELPQSKLQDREDLMPSLKEMIASYSGGWVCIDGKYGHYSGIVPPPFHPQHFEDPAQVKREGSEEASFDGRQESGADKLEAAVAQMQLEGPLFHSFAPAFNWEEERASIPGLRARSSLYVTPTGLFSFSVEVVSLTMQVGLVEPISGTISLYHKDRREKISEDFHFSIAPDTWPKRPIDQQRRVFFTLDKPLAAVCLLIQLERTATEEDGVKASVYAKKDATSLSERDANRVAGWAASVPFKEPLAWTFIPIFDKTVTNGLGGFGLDTSQAPNPMSGVSTPRTPLNGFTGYGSNGNSAYGTPKASIDLTASGLSFSGTPTKRRSAADEGDTWQAVQVDVPMFHRVKAPYTEDSLQDQKKAQKAVRASMRLLIQRLSGSESSAARVATPLLMSGSATPQNLLGAPHRHRVHGPSMFASLDKPAENGVAKHVSTEAVWGVAAGDRKRRDSAGSVRTVLDGPESGRTTPLLRRQSRQSGGSEDVPRSSNGASPQHTPASSHGRADSGRYPDADADSTGGAPSTPGTDDWTVVAQTERATISGRVADTFLNRGVRSGGGLVRALDFRSLDRSAPYTELIHLLYVYPLSLQMSRKRNLLVRVELRDDDSHPDNPGMQVIFPKDFGGPMLRAATTQVAANTKTPLFHDEIKLRLPTVFQPQHHLVFTFLQPALRQKGKPENGMTVVGYSVLPLSMSTQVLRSDGSLPVVKELLPMYLNDYVKGDMEYLDDGRPIFRLRLRLCSTIHPTNERLQAFHVAYDRHMLSAGGPPSSALLTSINHLRSMDFVTLQQYLHPTLTMLLRLVGDGGETLQVASFRALVNILTRIQQESLDGSERNRILVHFIDYAFDDWRGDRHPAKGYKVGPVYEDVLSMAWVFLELITKSIALEANRAPTTPPSPAIVEDERLTSGHVPVLLNPDVFNCVRSLFECLLLEVAEKVRSGPAQARRLNTCLAYFCHDLLSVIDPLQVYELIACYMKKDTWPLSPAVADLRLTFLRIVCDHDKYVEFPGHAGNERNYIATLLQMEVLGAVVSEDPLIRSKAARLLTFIMCKHQFDVQSRDEDFREYAANLYLPLAEKVLQEPTLVTEQAPGLQRELLTCVLTVLEGLDAPLVTSLWHGKEHRARAFFQLLERALELFQWAPVPPGAQPGSSSPPGWGLSAHLFSEKLSPSVQHYITNAIRHHKKASLEQSFARQGIAHKAHLREALSQIQASRKTTPRVPQSREDLPAFLRERLDLWEGNLSARTSREVLRTVRLYSNHCTAERGSPSPPSEALLFPLLNAFLAKPQSVAVWALLAPLLETLLERHGGALLEPANGGCVKELAFHLLRVMTASLRAIRARAAACLLLLLSSIHRREGSLQSTRTLLSLTLSELLSSIQVLDSCSAPGAPPTEPPPESRAQVARLKALLEELVSREGCEKLLAEAGLSTGAVVGFEKERESPRESQPGADSGPAADAIDLYLPTVEAFQSEITPRGDGPEPLPRLLTSAPNGGILTGLHQLSVPESSPAGSGAETERNGTPSGDPPAEPSATTPSDLTAEDSFFSIFDSATPPLGTSPGGQPKADGWADVRELMRTLTRALESSVQHSLHVSQTATWHDPSESYARMAVAYSHVLELRVLWLLNLCEFHQGRQAWAEAAQCALTVAGVIMQALIHRGDPVWTPGDLAHLRRLCPSLPETLDDPGSRSSKISVDTALRYLQMAYRFCDKAALFHACTDLMELQLPAYKSRADYKQLAHAHEMLRGVYEAIREQEQDISFRDATYYRVGFYGAVFGPLDRSEFVYRESSAVRLGDMIERLSSSAPEGSPDHRIGIISDSRVVQNLPGGAAYLQITALEPVSALTDRPIDPPPGSPGSPNSQPPRHMGVSEFYCDTGFVKDGQTPGGLETQWKRRTVMSVAGSFPSLVRRLKVTRTAVTEITPIENAVGILADRAHALRVEIERPAPVLTSVQRLLQGSVALQVNSGVLGVCRAFLEPTRGLQGLLANLPAPPAVQDPGLERLKAAVLDFVAVCKAAVKVHARLMGDEDQEFHVQLVQGLQGLIFEISAFIPTVLNQM</sequence>
<dbReference type="PROSITE" id="PS51650">
    <property type="entry name" value="C2_DOCK"/>
    <property type="match status" value="1"/>
</dbReference>
<dbReference type="InterPro" id="IPR016024">
    <property type="entry name" value="ARM-type_fold"/>
</dbReference>
<evidence type="ECO:0000256" key="3">
    <source>
        <dbReference type="PROSITE-ProRule" id="PRU00983"/>
    </source>
</evidence>
<protein>
    <submittedName>
        <fullName evidence="7">Guanine nucleotide exchange factor</fullName>
    </submittedName>
</protein>
<keyword evidence="1" id="KW-0597">Phosphoprotein</keyword>
<feature type="domain" description="DOCKER" evidence="6">
    <location>
        <begin position="1622"/>
        <end position="2066"/>
    </location>
</feature>
<dbReference type="Gene3D" id="1.25.40.410">
    <property type="match status" value="1"/>
</dbReference>
<evidence type="ECO:0000313" key="7">
    <source>
        <dbReference type="EMBL" id="GAQ82020.1"/>
    </source>
</evidence>
<evidence type="ECO:0000313" key="8">
    <source>
        <dbReference type="Proteomes" id="UP000054558"/>
    </source>
</evidence>
<dbReference type="GO" id="GO:0007264">
    <property type="term" value="P:small GTPase-mediated signal transduction"/>
    <property type="evidence" value="ECO:0007669"/>
    <property type="project" value="InterPro"/>
</dbReference>
<evidence type="ECO:0000259" key="5">
    <source>
        <dbReference type="PROSITE" id="PS51650"/>
    </source>
</evidence>
<dbReference type="CDD" id="cd08679">
    <property type="entry name" value="C2_DOCK180_related"/>
    <property type="match status" value="1"/>
</dbReference>
<dbReference type="OMA" id="FPHQFND"/>
<dbReference type="InterPro" id="IPR043162">
    <property type="entry name" value="DOCK_C_lobe_C"/>
</dbReference>
<dbReference type="Pfam" id="PF20422">
    <property type="entry name" value="DHR-2_Lobe_B"/>
    <property type="match status" value="1"/>
</dbReference>
<reference evidence="7 8" key="1">
    <citation type="journal article" date="2014" name="Nat. Commun.">
        <title>Klebsormidium flaccidum genome reveals primary factors for plant terrestrial adaptation.</title>
        <authorList>
            <person name="Hori K."/>
            <person name="Maruyama F."/>
            <person name="Fujisawa T."/>
            <person name="Togashi T."/>
            <person name="Yamamoto N."/>
            <person name="Seo M."/>
            <person name="Sato S."/>
            <person name="Yamada T."/>
            <person name="Mori H."/>
            <person name="Tajima N."/>
            <person name="Moriyama T."/>
            <person name="Ikeuchi M."/>
            <person name="Watanabe M."/>
            <person name="Wada H."/>
            <person name="Kobayashi K."/>
            <person name="Saito M."/>
            <person name="Masuda T."/>
            <person name="Sasaki-Sekimoto Y."/>
            <person name="Mashiguchi K."/>
            <person name="Awai K."/>
            <person name="Shimojima M."/>
            <person name="Masuda S."/>
            <person name="Iwai M."/>
            <person name="Nobusawa T."/>
            <person name="Narise T."/>
            <person name="Kondo S."/>
            <person name="Saito H."/>
            <person name="Sato R."/>
            <person name="Murakawa M."/>
            <person name="Ihara Y."/>
            <person name="Oshima-Yamada Y."/>
            <person name="Ohtaka K."/>
            <person name="Satoh M."/>
            <person name="Sonobe K."/>
            <person name="Ishii M."/>
            <person name="Ohtani R."/>
            <person name="Kanamori-Sato M."/>
            <person name="Honoki R."/>
            <person name="Miyazaki D."/>
            <person name="Mochizuki H."/>
            <person name="Umetsu J."/>
            <person name="Higashi K."/>
            <person name="Shibata D."/>
            <person name="Kamiya Y."/>
            <person name="Sato N."/>
            <person name="Nakamura Y."/>
            <person name="Tabata S."/>
            <person name="Ida S."/>
            <person name="Kurokawa K."/>
            <person name="Ohta H."/>
        </authorList>
    </citation>
    <scope>NUCLEOTIDE SEQUENCE [LARGE SCALE GENOMIC DNA]</scope>
    <source>
        <strain evidence="7 8">NIES-2285</strain>
    </source>
</reference>
<name>A0A0U9HRY0_KLENI</name>
<dbReference type="PROSITE" id="PS51651">
    <property type="entry name" value="DOCKER"/>
    <property type="match status" value="1"/>
</dbReference>
<keyword evidence="8" id="KW-1185">Reference proteome</keyword>
<organism evidence="7 8">
    <name type="scientific">Klebsormidium nitens</name>
    <name type="common">Green alga</name>
    <name type="synonym">Ulothrix nitens</name>
    <dbReference type="NCBI Taxonomy" id="105231"/>
    <lineage>
        <taxon>Eukaryota</taxon>
        <taxon>Viridiplantae</taxon>
        <taxon>Streptophyta</taxon>
        <taxon>Klebsormidiophyceae</taxon>
        <taxon>Klebsormidiales</taxon>
        <taxon>Klebsormidiaceae</taxon>
        <taxon>Klebsormidium</taxon>
    </lineage>
</organism>
<dbReference type="InterPro" id="IPR027357">
    <property type="entry name" value="DOCKER_dom"/>
</dbReference>
<dbReference type="SUPFAM" id="SSF48371">
    <property type="entry name" value="ARM repeat"/>
    <property type="match status" value="1"/>
</dbReference>
<feature type="region of interest" description="Disordered" evidence="4">
    <location>
        <begin position="1448"/>
        <end position="1468"/>
    </location>
</feature>
<comment type="similarity">
    <text evidence="3">Belongs to the DOCK family.</text>
</comment>
<dbReference type="STRING" id="105231.A0A0U9HRY0"/>
<evidence type="ECO:0000256" key="4">
    <source>
        <dbReference type="SAM" id="MobiDB-lite"/>
    </source>
</evidence>
<dbReference type="Pfam" id="PF14429">
    <property type="entry name" value="DOCK-C2"/>
    <property type="match status" value="1"/>
</dbReference>
<dbReference type="GO" id="GO:0005085">
    <property type="term" value="F:guanyl-nucleotide exchange factor activity"/>
    <property type="evidence" value="ECO:0000318"/>
    <property type="project" value="GO_Central"/>
</dbReference>
<dbReference type="InterPro" id="IPR026791">
    <property type="entry name" value="DOCK"/>
</dbReference>
<dbReference type="PANTHER" id="PTHR23317">
    <property type="entry name" value="DEDICATOR OF CYTOKINESIS DOCK"/>
    <property type="match status" value="1"/>
</dbReference>
<feature type="compositionally biased region" description="Basic and acidic residues" evidence="4">
    <location>
        <begin position="518"/>
        <end position="527"/>
    </location>
</feature>
<dbReference type="EMBL" id="DF237047">
    <property type="protein sequence ID" value="GAQ82020.1"/>
    <property type="molecule type" value="Genomic_DNA"/>
</dbReference>
<dbReference type="InterPro" id="IPR027007">
    <property type="entry name" value="C2_DOCK-type_domain"/>
</dbReference>
<evidence type="ECO:0000256" key="2">
    <source>
        <dbReference type="ARBA" id="ARBA00022658"/>
    </source>
</evidence>
<dbReference type="InterPro" id="IPR035892">
    <property type="entry name" value="C2_domain_sf"/>
</dbReference>
<feature type="region of interest" description="Disordered" evidence="4">
    <location>
        <begin position="460"/>
        <end position="546"/>
    </location>
</feature>
<dbReference type="Pfam" id="PF06920">
    <property type="entry name" value="DHR-2_Lobe_A"/>
    <property type="match status" value="1"/>
</dbReference>
<evidence type="ECO:0000256" key="1">
    <source>
        <dbReference type="ARBA" id="ARBA00022553"/>
    </source>
</evidence>
<gene>
    <name evidence="7" type="ORF">KFL_000980070</name>
</gene>
<evidence type="ECO:0000259" key="6">
    <source>
        <dbReference type="PROSITE" id="PS51651"/>
    </source>
</evidence>
<proteinExistence type="inferred from homology"/>
<dbReference type="InterPro" id="IPR046770">
    <property type="entry name" value="DOCKER_Lobe_B"/>
</dbReference>
<keyword evidence="2" id="KW-0344">Guanine-nucleotide releasing factor</keyword>
<dbReference type="InterPro" id="IPR046773">
    <property type="entry name" value="DOCKER_Lobe_C"/>
</dbReference>
<dbReference type="InterPro" id="IPR043161">
    <property type="entry name" value="DOCK_C_lobe_A"/>
</dbReference>
<feature type="domain" description="C2 DOCK-type" evidence="5">
    <location>
        <begin position="594"/>
        <end position="755"/>
    </location>
</feature>
<accession>A0A0U9HRY0</accession>